<dbReference type="GO" id="GO:0004114">
    <property type="term" value="F:3',5'-cyclic-nucleotide phosphodiesterase activity"/>
    <property type="evidence" value="ECO:0007669"/>
    <property type="project" value="InterPro"/>
</dbReference>
<evidence type="ECO:0000256" key="8">
    <source>
        <dbReference type="SAM" id="MobiDB-lite"/>
    </source>
</evidence>
<feature type="region of interest" description="Disordered" evidence="8">
    <location>
        <begin position="973"/>
        <end position="1003"/>
    </location>
</feature>
<feature type="region of interest" description="Disordered" evidence="8">
    <location>
        <begin position="813"/>
        <end position="849"/>
    </location>
</feature>
<reference evidence="10 11" key="1">
    <citation type="submission" date="2012-05" db="EMBL/GenBank/DDBJ databases">
        <title>Recombination and specialization in a pathogen metapopulation.</title>
        <authorList>
            <person name="Gardiner A."/>
            <person name="Kemen E."/>
            <person name="Schultz-Larsen T."/>
            <person name="MacLean D."/>
            <person name="Van Oosterhout C."/>
            <person name="Jones J.D.G."/>
        </authorList>
    </citation>
    <scope>NUCLEOTIDE SEQUENCE [LARGE SCALE GENOMIC DNA]</scope>
    <source>
        <strain evidence="10 11">Ac Nc2</strain>
    </source>
</reference>
<dbReference type="GO" id="GO:0007165">
    <property type="term" value="P:signal transduction"/>
    <property type="evidence" value="ECO:0007669"/>
    <property type="project" value="InterPro"/>
</dbReference>
<dbReference type="STRING" id="65357.A0A024G2N7"/>
<feature type="binding site" evidence="6">
    <location>
        <position position="877"/>
    </location>
    <ligand>
        <name>Zn(2+)</name>
        <dbReference type="ChEBI" id="CHEBI:29105"/>
        <label>1</label>
    </ligand>
</feature>
<protein>
    <recommendedName>
        <fullName evidence="7">Phosphodiesterase</fullName>
        <ecNumber evidence="7">3.1.4.-</ecNumber>
    </recommendedName>
</protein>
<dbReference type="SUPFAM" id="SSF109604">
    <property type="entry name" value="HD-domain/PDEase-like"/>
    <property type="match status" value="1"/>
</dbReference>
<evidence type="ECO:0000256" key="7">
    <source>
        <dbReference type="RuleBase" id="RU363067"/>
    </source>
</evidence>
<dbReference type="InterPro" id="IPR029016">
    <property type="entry name" value="GAF-like_dom_sf"/>
</dbReference>
<dbReference type="PROSITE" id="PS00126">
    <property type="entry name" value="PDEASE_I_1"/>
    <property type="match status" value="1"/>
</dbReference>
<dbReference type="Pfam" id="PF01590">
    <property type="entry name" value="GAF"/>
    <property type="match status" value="1"/>
</dbReference>
<dbReference type="OrthoDB" id="546632at2759"/>
<feature type="compositionally biased region" description="Basic and acidic residues" evidence="8">
    <location>
        <begin position="985"/>
        <end position="995"/>
    </location>
</feature>
<evidence type="ECO:0000256" key="3">
    <source>
        <dbReference type="ARBA" id="ARBA00022801"/>
    </source>
</evidence>
<feature type="compositionally biased region" description="Polar residues" evidence="8">
    <location>
        <begin position="833"/>
        <end position="846"/>
    </location>
</feature>
<feature type="binding site" evidence="6">
    <location>
        <position position="642"/>
    </location>
    <ligand>
        <name>Zn(2+)</name>
        <dbReference type="ChEBI" id="CHEBI:29105"/>
        <label>1</label>
    </ligand>
</feature>
<dbReference type="EMBL" id="CAIX01000011">
    <property type="protein sequence ID" value="CCI40817.1"/>
    <property type="molecule type" value="Genomic_DNA"/>
</dbReference>
<dbReference type="Gene3D" id="1.10.1300.10">
    <property type="entry name" value="3'5'-cyclic nucleotide phosphodiesterase, catalytic domain"/>
    <property type="match status" value="2"/>
</dbReference>
<dbReference type="EC" id="3.1.4.-" evidence="7"/>
<feature type="region of interest" description="Disordered" evidence="8">
    <location>
        <begin position="56"/>
        <end position="78"/>
    </location>
</feature>
<evidence type="ECO:0000256" key="1">
    <source>
        <dbReference type="ARBA" id="ARBA00022535"/>
    </source>
</evidence>
<evidence type="ECO:0000313" key="11">
    <source>
        <dbReference type="Proteomes" id="UP000053237"/>
    </source>
</evidence>
<sequence length="1156" mass="129461">MVPREAIMNTTICSAGEQSQHDRNSSACRTSSKESRTWVGSAVDAFIGCLTARARGTKSSAPSGKDLEQNPTAPAKSFSSTMDALELQMWRTRQEAFWKLVSRLVQLNDVSLIVCAVLDHLEEFFQCASCALFLMDSNQSKMCRISKRAMLDEEVSFLADIPRISGLVAESIQNGMSVQLIDFELSQAYDASVDLPQDFPGQSLVTAALSANGLMYAAIQLTSRKSILTGRDDGLQAVENNWKGWEMELLSWLGSILDSCIRRTIEFQDISLSERTQNALLHISSSSDTEGTILDLIEGVISGASHITKAERISLYMIDWEARQLWTLASSHHGDNIRVSLDNSILGSTATAMKIININDQDKYDRFSKYDDSCSGIDVHGALYVPIGIHESVRSFDKEEILGVLEILNKDGGEEFTLDDEYAFEAFACEVAVILRRKRSEIDCIKLLTGTQHGKKLTRRRRSQIDLLECFTSYPSTLRRKMTDHVRQSFMEVRSASCGAEDLDGTDDDLQSKNSIDHYFEEESPRQQEGSTCDSCTGQNRSIKTIPGWEFNVFTVEADHLLDYAHHMCMALGMDKKLRIDSDTIWNFIHAVKKHYHPNPYHNFLHAVGVLHATYMILTTTQATNLLTSLDIVGCLIAALCHDIDHPGHSNAYEVMAGTQLAMLYSDESVLEYHHAYTTFRLLTKVDEINVLKNLNPTEYRYIRKVIINAILGTDMANHFNLCEKLDKLLHPNSGRKSSFTQHTQREPPLKSRSSCSSMVISRVEASKKAFVQADLNIVASKTNRIDRNHSTQIINAIRVAVYQTDFSKSRTIPEGLETKVPNRASTPPQPSMAETGSRQAEASSSLDERIFPRRFPQGNSLDDRLFLIKTIVHASDLSGQIYTKPVALKWSNLIAKEFANQALMETAENMPVSYIHLDDPMEMVEGQLFFLQKLVSPLWLLMQQIFPELEVCNMNLSQNLSHYEHELKRLRSCKNQSPSSSQSKEVRSDAEPIRTESTSMFTDKSAAKVDDIQCPIEDFGKEMMNDKAMNDALSITTLDVRASHINTGTEGLAVAGVVKSTPARFNSFLLPHQLTDLQASGCCLTNMSRDVDKMDQNWTSPNSMRTEGSEEILHHKMLECDARSRLNSSFSSRSSISSISEGSVEEISERDIESI</sequence>
<dbReference type="AlphaFoldDB" id="A0A024G2N7"/>
<gene>
    <name evidence="10" type="ORF">BN9_016010</name>
</gene>
<dbReference type="SMART" id="SM00065">
    <property type="entry name" value="GAF"/>
    <property type="match status" value="1"/>
</dbReference>
<dbReference type="InterPro" id="IPR003607">
    <property type="entry name" value="HD/PDEase_dom"/>
</dbReference>
<comment type="similarity">
    <text evidence="7">Belongs to the cyclic nucleotide phosphodiesterase family.</text>
</comment>
<feature type="binding site" evidence="6">
    <location>
        <position position="643"/>
    </location>
    <ligand>
        <name>Zn(2+)</name>
        <dbReference type="ChEBI" id="CHEBI:29105"/>
        <label>1</label>
    </ligand>
</feature>
<dbReference type="InterPro" id="IPR023174">
    <property type="entry name" value="PDEase_CS"/>
</dbReference>
<feature type="binding site" evidence="6">
    <location>
        <position position="643"/>
    </location>
    <ligand>
        <name>Zn(2+)</name>
        <dbReference type="ChEBI" id="CHEBI:29105"/>
        <label>2</label>
    </ligand>
</feature>
<comment type="caution">
    <text evidence="10">The sequence shown here is derived from an EMBL/GenBank/DDBJ whole genome shotgun (WGS) entry which is preliminary data.</text>
</comment>
<dbReference type="PRINTS" id="PR00387">
    <property type="entry name" value="PDIESTERASE1"/>
</dbReference>
<feature type="active site" description="Proton donor" evidence="4">
    <location>
        <position position="602"/>
    </location>
</feature>
<keyword evidence="1" id="KW-0140">cGMP</keyword>
<feature type="region of interest" description="Disordered" evidence="8">
    <location>
        <begin position="1"/>
        <end position="30"/>
    </location>
</feature>
<organism evidence="10 11">
    <name type="scientific">Albugo candida</name>
    <dbReference type="NCBI Taxonomy" id="65357"/>
    <lineage>
        <taxon>Eukaryota</taxon>
        <taxon>Sar</taxon>
        <taxon>Stramenopiles</taxon>
        <taxon>Oomycota</taxon>
        <taxon>Peronosporomycetes</taxon>
        <taxon>Albuginales</taxon>
        <taxon>Albuginaceae</taxon>
        <taxon>Albugo</taxon>
    </lineage>
</organism>
<dbReference type="InterPro" id="IPR023088">
    <property type="entry name" value="PDEase"/>
</dbReference>
<evidence type="ECO:0000256" key="6">
    <source>
        <dbReference type="PIRSR" id="PIRSR623088-3"/>
    </source>
</evidence>
<dbReference type="Pfam" id="PF00233">
    <property type="entry name" value="PDEase_I"/>
    <property type="match status" value="2"/>
</dbReference>
<evidence type="ECO:0000259" key="9">
    <source>
        <dbReference type="PROSITE" id="PS51845"/>
    </source>
</evidence>
<dbReference type="SUPFAM" id="SSF55781">
    <property type="entry name" value="GAF domain-like"/>
    <property type="match status" value="2"/>
</dbReference>
<dbReference type="Gene3D" id="3.30.450.40">
    <property type="match status" value="2"/>
</dbReference>
<comment type="cofactor">
    <cofactor evidence="7">
        <name>a divalent metal cation</name>
        <dbReference type="ChEBI" id="CHEBI:60240"/>
    </cofactor>
    <text evidence="7">Binds 2 divalent metal cations per subunit. Site 1 may preferentially bind zinc ions, while site 2 has a preference for magnesium and/or manganese ions.</text>
</comment>
<evidence type="ECO:0000256" key="4">
    <source>
        <dbReference type="PIRSR" id="PIRSR623088-1"/>
    </source>
</evidence>
<dbReference type="Proteomes" id="UP000053237">
    <property type="component" value="Unassembled WGS sequence"/>
</dbReference>
<dbReference type="GO" id="GO:0046872">
    <property type="term" value="F:metal ion binding"/>
    <property type="evidence" value="ECO:0007669"/>
    <property type="project" value="UniProtKB-KW"/>
</dbReference>
<accession>A0A024G2N7</accession>
<dbReference type="CDD" id="cd00077">
    <property type="entry name" value="HDc"/>
    <property type="match status" value="1"/>
</dbReference>
<keyword evidence="11" id="KW-1185">Reference proteome</keyword>
<feature type="region of interest" description="Disordered" evidence="8">
    <location>
        <begin position="734"/>
        <end position="755"/>
    </location>
</feature>
<evidence type="ECO:0000256" key="5">
    <source>
        <dbReference type="PIRSR" id="PIRSR623088-2"/>
    </source>
</evidence>
<feature type="binding site" evidence="5">
    <location>
        <position position="928"/>
    </location>
    <ligand>
        <name>AMP</name>
        <dbReference type="ChEBI" id="CHEBI:456215"/>
    </ligand>
</feature>
<dbReference type="PANTHER" id="PTHR11347">
    <property type="entry name" value="CYCLIC NUCLEOTIDE PHOSPHODIESTERASE"/>
    <property type="match status" value="1"/>
</dbReference>
<dbReference type="InterPro" id="IPR002073">
    <property type="entry name" value="PDEase_catalytic_dom"/>
</dbReference>
<evidence type="ECO:0000256" key="2">
    <source>
        <dbReference type="ARBA" id="ARBA00022723"/>
    </source>
</evidence>
<dbReference type="SMART" id="SM00471">
    <property type="entry name" value="HDc"/>
    <property type="match status" value="1"/>
</dbReference>
<feature type="binding site" evidence="5">
    <location>
        <position position="877"/>
    </location>
    <ligand>
        <name>AMP</name>
        <dbReference type="ChEBI" id="CHEBI:456215"/>
    </ligand>
</feature>
<feature type="binding site" evidence="6">
    <location>
        <position position="606"/>
    </location>
    <ligand>
        <name>Zn(2+)</name>
        <dbReference type="ChEBI" id="CHEBI:29105"/>
        <label>1</label>
    </ligand>
</feature>
<feature type="binding site" evidence="5">
    <location>
        <position position="643"/>
    </location>
    <ligand>
        <name>AMP</name>
        <dbReference type="ChEBI" id="CHEBI:456215"/>
    </ligand>
</feature>
<feature type="domain" description="PDEase" evidence="9">
    <location>
        <begin position="506"/>
        <end position="971"/>
    </location>
</feature>
<dbReference type="PROSITE" id="PS51845">
    <property type="entry name" value="PDEASE_I_2"/>
    <property type="match status" value="1"/>
</dbReference>
<keyword evidence="2 6" id="KW-0479">Metal-binding</keyword>
<dbReference type="InParanoid" id="A0A024G2N7"/>
<feature type="compositionally biased region" description="Polar residues" evidence="8">
    <location>
        <begin position="69"/>
        <end position="78"/>
    </location>
</feature>
<name>A0A024G2N7_9STRA</name>
<keyword evidence="3 7" id="KW-0378">Hydrolase</keyword>
<evidence type="ECO:0000313" key="10">
    <source>
        <dbReference type="EMBL" id="CCI40817.1"/>
    </source>
</evidence>
<feature type="compositionally biased region" description="Polar residues" evidence="8">
    <location>
        <begin position="8"/>
        <end position="18"/>
    </location>
</feature>
<feature type="binding site" evidence="5">
    <location>
        <begin position="602"/>
        <end position="606"/>
    </location>
    <ligand>
        <name>AMP</name>
        <dbReference type="ChEBI" id="CHEBI:456215"/>
    </ligand>
</feature>
<dbReference type="InterPro" id="IPR036971">
    <property type="entry name" value="PDEase_catalytic_dom_sf"/>
</dbReference>
<proteinExistence type="inferred from homology"/>
<dbReference type="InterPro" id="IPR003018">
    <property type="entry name" value="GAF"/>
</dbReference>